<dbReference type="Proteomes" id="UP000759537">
    <property type="component" value="Unassembled WGS sequence"/>
</dbReference>
<keyword evidence="1" id="KW-0472">Membrane</keyword>
<organism evidence="2 3">
    <name type="scientific">Russula ochroleuca</name>
    <dbReference type="NCBI Taxonomy" id="152965"/>
    <lineage>
        <taxon>Eukaryota</taxon>
        <taxon>Fungi</taxon>
        <taxon>Dikarya</taxon>
        <taxon>Basidiomycota</taxon>
        <taxon>Agaricomycotina</taxon>
        <taxon>Agaricomycetes</taxon>
        <taxon>Russulales</taxon>
        <taxon>Russulaceae</taxon>
        <taxon>Russula</taxon>
    </lineage>
</organism>
<keyword evidence="1" id="KW-0812">Transmembrane</keyword>
<evidence type="ECO:0000313" key="2">
    <source>
        <dbReference type="EMBL" id="KAF8486423.1"/>
    </source>
</evidence>
<gene>
    <name evidence="2" type="ORF">DFH94DRAFT_713246</name>
</gene>
<protein>
    <submittedName>
        <fullName evidence="2">Uncharacterized protein</fullName>
    </submittedName>
</protein>
<reference evidence="2" key="2">
    <citation type="journal article" date="2020" name="Nat. Commun.">
        <title>Large-scale genome sequencing of mycorrhizal fungi provides insights into the early evolution of symbiotic traits.</title>
        <authorList>
            <person name="Miyauchi S."/>
            <person name="Kiss E."/>
            <person name="Kuo A."/>
            <person name="Drula E."/>
            <person name="Kohler A."/>
            <person name="Sanchez-Garcia M."/>
            <person name="Morin E."/>
            <person name="Andreopoulos B."/>
            <person name="Barry K.W."/>
            <person name="Bonito G."/>
            <person name="Buee M."/>
            <person name="Carver A."/>
            <person name="Chen C."/>
            <person name="Cichocki N."/>
            <person name="Clum A."/>
            <person name="Culley D."/>
            <person name="Crous P.W."/>
            <person name="Fauchery L."/>
            <person name="Girlanda M."/>
            <person name="Hayes R.D."/>
            <person name="Keri Z."/>
            <person name="LaButti K."/>
            <person name="Lipzen A."/>
            <person name="Lombard V."/>
            <person name="Magnuson J."/>
            <person name="Maillard F."/>
            <person name="Murat C."/>
            <person name="Nolan M."/>
            <person name="Ohm R.A."/>
            <person name="Pangilinan J."/>
            <person name="Pereira M.F."/>
            <person name="Perotto S."/>
            <person name="Peter M."/>
            <person name="Pfister S."/>
            <person name="Riley R."/>
            <person name="Sitrit Y."/>
            <person name="Stielow J.B."/>
            <person name="Szollosi G."/>
            <person name="Zifcakova L."/>
            <person name="Stursova M."/>
            <person name="Spatafora J.W."/>
            <person name="Tedersoo L."/>
            <person name="Vaario L.M."/>
            <person name="Yamada A."/>
            <person name="Yan M."/>
            <person name="Wang P."/>
            <person name="Xu J."/>
            <person name="Bruns T."/>
            <person name="Baldrian P."/>
            <person name="Vilgalys R."/>
            <person name="Dunand C."/>
            <person name="Henrissat B."/>
            <person name="Grigoriev I.V."/>
            <person name="Hibbett D."/>
            <person name="Nagy L.G."/>
            <person name="Martin F.M."/>
        </authorList>
    </citation>
    <scope>NUCLEOTIDE SEQUENCE</scope>
    <source>
        <strain evidence="2">Prilba</strain>
    </source>
</reference>
<keyword evidence="1" id="KW-1133">Transmembrane helix</keyword>
<dbReference type="AlphaFoldDB" id="A0A9P5TE29"/>
<accession>A0A9P5TE29</accession>
<name>A0A9P5TE29_9AGAM</name>
<evidence type="ECO:0000256" key="1">
    <source>
        <dbReference type="SAM" id="Phobius"/>
    </source>
</evidence>
<evidence type="ECO:0000313" key="3">
    <source>
        <dbReference type="Proteomes" id="UP000759537"/>
    </source>
</evidence>
<feature type="transmembrane region" description="Helical" evidence="1">
    <location>
        <begin position="37"/>
        <end position="59"/>
    </location>
</feature>
<keyword evidence="3" id="KW-1185">Reference proteome</keyword>
<dbReference type="EMBL" id="WHVB01000002">
    <property type="protein sequence ID" value="KAF8486423.1"/>
    <property type="molecule type" value="Genomic_DNA"/>
</dbReference>
<comment type="caution">
    <text evidence="2">The sequence shown here is derived from an EMBL/GenBank/DDBJ whole genome shotgun (WGS) entry which is preliminary data.</text>
</comment>
<reference evidence="2" key="1">
    <citation type="submission" date="2019-10" db="EMBL/GenBank/DDBJ databases">
        <authorList>
            <consortium name="DOE Joint Genome Institute"/>
            <person name="Kuo A."/>
            <person name="Miyauchi S."/>
            <person name="Kiss E."/>
            <person name="Drula E."/>
            <person name="Kohler A."/>
            <person name="Sanchez-Garcia M."/>
            <person name="Andreopoulos B."/>
            <person name="Barry K.W."/>
            <person name="Bonito G."/>
            <person name="Buee M."/>
            <person name="Carver A."/>
            <person name="Chen C."/>
            <person name="Cichocki N."/>
            <person name="Clum A."/>
            <person name="Culley D."/>
            <person name="Crous P.W."/>
            <person name="Fauchery L."/>
            <person name="Girlanda M."/>
            <person name="Hayes R."/>
            <person name="Keri Z."/>
            <person name="LaButti K."/>
            <person name="Lipzen A."/>
            <person name="Lombard V."/>
            <person name="Magnuson J."/>
            <person name="Maillard F."/>
            <person name="Morin E."/>
            <person name="Murat C."/>
            <person name="Nolan M."/>
            <person name="Ohm R."/>
            <person name="Pangilinan J."/>
            <person name="Pereira M."/>
            <person name="Perotto S."/>
            <person name="Peter M."/>
            <person name="Riley R."/>
            <person name="Sitrit Y."/>
            <person name="Stielow B."/>
            <person name="Szollosi G."/>
            <person name="Zifcakova L."/>
            <person name="Stursova M."/>
            <person name="Spatafora J.W."/>
            <person name="Tedersoo L."/>
            <person name="Vaario L.-M."/>
            <person name="Yamada A."/>
            <person name="Yan M."/>
            <person name="Wang P."/>
            <person name="Xu J."/>
            <person name="Bruns T."/>
            <person name="Baldrian P."/>
            <person name="Vilgalys R."/>
            <person name="Henrissat B."/>
            <person name="Grigoriev I.V."/>
            <person name="Hibbett D."/>
            <person name="Nagy L.G."/>
            <person name="Martin F.M."/>
        </authorList>
    </citation>
    <scope>NUCLEOTIDE SEQUENCE</scope>
    <source>
        <strain evidence="2">Prilba</strain>
    </source>
</reference>
<sequence length="72" mass="7993">MVGLEDGQRILGQDDILPRHRRECLLHLTRLPLKDKVLVLLSIYAIIIVAIISLALGLFQDFGTAHPPGIPQ</sequence>
<proteinExistence type="predicted"/>